<accession>A0AAE8MVU2</accession>
<feature type="compositionally biased region" description="Acidic residues" evidence="1">
    <location>
        <begin position="220"/>
        <end position="232"/>
    </location>
</feature>
<feature type="compositionally biased region" description="Acidic residues" evidence="1">
    <location>
        <begin position="384"/>
        <end position="394"/>
    </location>
</feature>
<feature type="compositionally biased region" description="Basic and acidic residues" evidence="1">
    <location>
        <begin position="260"/>
        <end position="272"/>
    </location>
</feature>
<evidence type="ECO:0000313" key="3">
    <source>
        <dbReference type="EMBL" id="SPO00174.1"/>
    </source>
</evidence>
<keyword evidence="4" id="KW-1185">Reference proteome</keyword>
<feature type="compositionally biased region" description="Basic and acidic residues" evidence="1">
    <location>
        <begin position="319"/>
        <end position="334"/>
    </location>
</feature>
<dbReference type="Pfam" id="PF09816">
    <property type="entry name" value="EAF"/>
    <property type="match status" value="1"/>
</dbReference>
<dbReference type="EMBL" id="ONZQ02000003">
    <property type="protein sequence ID" value="SPO00174.1"/>
    <property type="molecule type" value="Genomic_DNA"/>
</dbReference>
<reference evidence="3" key="1">
    <citation type="submission" date="2018-03" db="EMBL/GenBank/DDBJ databases">
        <authorList>
            <person name="Guldener U."/>
        </authorList>
    </citation>
    <scope>NUCLEOTIDE SEQUENCE</scope>
</reference>
<comment type="caution">
    <text evidence="3">The sequence shown here is derived from an EMBL/GenBank/DDBJ whole genome shotgun (WGS) entry which is preliminary data.</text>
</comment>
<feature type="domain" description="Transcription elongation factor Eaf N-terminal" evidence="2">
    <location>
        <begin position="13"/>
        <end position="115"/>
    </location>
</feature>
<evidence type="ECO:0000313" key="4">
    <source>
        <dbReference type="Proteomes" id="UP001187682"/>
    </source>
</evidence>
<sequence length="394" mass="43016">MSGVIDPTKAAKYPVVLSEALLGGPAKNVFTNIRYNHKPELSSETAPEQARLKPATIDQTDSYELSFQDGDSKYAYAGTRTIGDNQYILYFDPSRKVFVLDKVDSTFDMNITRTPETTDPAVLRRQFEQLGTGESGSIVARGGRPAAATPTTAAAAAAKAGFRPPPKRKVAPKKKKEESGSAAANIDSSPEKQKPSEQLAREESKNATAAKKKSKRREVESEEDDDDDDDPLLVEYPGAPPTRHDDFSPAFPDNAFPLRRFSEFAEQLRESGNEFEDERDTSSEGGLNGFKLPSPVGRTGSGNQQHDEESEEDEELEMEDVRVGGDARAERDLAAELEAGLESELEAHLSAEMEDKDGDGDDLERDLAAELENELMMGNSGQDADSESEVSEED</sequence>
<organism evidence="3 4">
    <name type="scientific">Cephalotrichum gorgonifer</name>
    <dbReference type="NCBI Taxonomy" id="2041049"/>
    <lineage>
        <taxon>Eukaryota</taxon>
        <taxon>Fungi</taxon>
        <taxon>Dikarya</taxon>
        <taxon>Ascomycota</taxon>
        <taxon>Pezizomycotina</taxon>
        <taxon>Sordariomycetes</taxon>
        <taxon>Hypocreomycetidae</taxon>
        <taxon>Microascales</taxon>
        <taxon>Microascaceae</taxon>
        <taxon>Cephalotrichum</taxon>
    </lineage>
</organism>
<proteinExistence type="predicted"/>
<dbReference type="InterPro" id="IPR019194">
    <property type="entry name" value="Tscrpt_elong_fac_Eaf_N"/>
</dbReference>
<feature type="compositionally biased region" description="Acidic residues" evidence="1">
    <location>
        <begin position="308"/>
        <end position="318"/>
    </location>
</feature>
<name>A0AAE8MVU2_9PEZI</name>
<dbReference type="Proteomes" id="UP001187682">
    <property type="component" value="Unassembled WGS sequence"/>
</dbReference>
<feature type="compositionally biased region" description="Basic and acidic residues" evidence="1">
    <location>
        <begin position="189"/>
        <end position="205"/>
    </location>
</feature>
<protein>
    <recommendedName>
        <fullName evidence="2">Transcription elongation factor Eaf N-terminal domain-containing protein</fullName>
    </recommendedName>
</protein>
<gene>
    <name evidence="3" type="ORF">DNG_03023</name>
</gene>
<feature type="region of interest" description="Disordered" evidence="1">
    <location>
        <begin position="133"/>
        <end position="394"/>
    </location>
</feature>
<feature type="compositionally biased region" description="Low complexity" evidence="1">
    <location>
        <begin position="140"/>
        <end position="162"/>
    </location>
</feature>
<dbReference type="AlphaFoldDB" id="A0AAE8MVU2"/>
<feature type="compositionally biased region" description="Basic residues" evidence="1">
    <location>
        <begin position="165"/>
        <end position="174"/>
    </location>
</feature>
<evidence type="ECO:0000259" key="2">
    <source>
        <dbReference type="Pfam" id="PF09816"/>
    </source>
</evidence>
<evidence type="ECO:0000256" key="1">
    <source>
        <dbReference type="SAM" id="MobiDB-lite"/>
    </source>
</evidence>
<feature type="compositionally biased region" description="Acidic residues" evidence="1">
    <location>
        <begin position="354"/>
        <end position="373"/>
    </location>
</feature>